<keyword evidence="1" id="KW-0732">Signal</keyword>
<evidence type="ECO:0000313" key="3">
    <source>
        <dbReference type="Proteomes" id="UP000530424"/>
    </source>
</evidence>
<feature type="chain" id="PRO_5032948097" evidence="1">
    <location>
        <begin position="30"/>
        <end position="506"/>
    </location>
</feature>
<sequence>MSLLRRTTVLLGIAGAALGALTGPPPAAAEDTPAVPVESFGAYLYVENADDWAHEVGVMAEPSLGRVEVHTWHWSAGIAGRYLHVGLGSTDGGACAVSRWIVVDKHDETAPVTAYDAAWAPLPVQSFPDGETVDDNVERVEIGTYPDSDCLRVAVYDGADPVDPGPKVSKAPVEPFAPLGYSDLTTSPLHLTCPAEVPWRGEFEVDVAIDPRPGPLPDLFWPSHLGTASYAFEPSSQYTLVESPTLPTDVDLWTAEEWTGSFVFEADPSATYDVDLGLVDFTRDGVTTQRGCELHRTKIPVSMPVPTEWEGSLAGESWWWRSTSANSGIGEFDIHAAAEFLDDEWVALTGRYQAPRATPCTAADDECHRYYYDEETGRLQIDDRLLRPDGDGWILRVATRRGRPALLPDREIASVTTGKRFSYDGRSRFGQRLVLRMDGTYRYALGEGRTWAGRYRFVGGDAQDLVLRRPGRDARHDVLLFFGERDGARRLFDIETEQLRMRFSRW</sequence>
<gene>
    <name evidence="2" type="ORF">HNR19_002235</name>
</gene>
<feature type="signal peptide" evidence="1">
    <location>
        <begin position="1"/>
        <end position="29"/>
    </location>
</feature>
<accession>A0A853C2X3</accession>
<evidence type="ECO:0000256" key="1">
    <source>
        <dbReference type="SAM" id="SignalP"/>
    </source>
</evidence>
<name>A0A853C2X3_9ACTN</name>
<organism evidence="2 3">
    <name type="scientific">Nocardioides thalensis</name>
    <dbReference type="NCBI Taxonomy" id="1914755"/>
    <lineage>
        <taxon>Bacteria</taxon>
        <taxon>Bacillati</taxon>
        <taxon>Actinomycetota</taxon>
        <taxon>Actinomycetes</taxon>
        <taxon>Propionibacteriales</taxon>
        <taxon>Nocardioidaceae</taxon>
        <taxon>Nocardioides</taxon>
    </lineage>
</organism>
<dbReference type="AlphaFoldDB" id="A0A853C2X3"/>
<protein>
    <submittedName>
        <fullName evidence="2">Uncharacterized protein YciU (UPF0263 family)</fullName>
    </submittedName>
</protein>
<comment type="caution">
    <text evidence="2">The sequence shown here is derived from an EMBL/GenBank/DDBJ whole genome shotgun (WGS) entry which is preliminary data.</text>
</comment>
<reference evidence="2 3" key="1">
    <citation type="submission" date="2020-07" db="EMBL/GenBank/DDBJ databases">
        <title>Sequencing the genomes of 1000 actinobacteria strains.</title>
        <authorList>
            <person name="Klenk H.-P."/>
        </authorList>
    </citation>
    <scope>NUCLEOTIDE SEQUENCE [LARGE SCALE GENOMIC DNA]</scope>
    <source>
        <strain evidence="2 3">DSM 103833</strain>
    </source>
</reference>
<dbReference type="RefSeq" id="WP_179668010.1">
    <property type="nucleotide sequence ID" value="NZ_JACCFP010000001.1"/>
</dbReference>
<keyword evidence="3" id="KW-1185">Reference proteome</keyword>
<evidence type="ECO:0000313" key="2">
    <source>
        <dbReference type="EMBL" id="NYJ01537.1"/>
    </source>
</evidence>
<dbReference type="Proteomes" id="UP000530424">
    <property type="component" value="Unassembled WGS sequence"/>
</dbReference>
<dbReference type="EMBL" id="JACCFP010000001">
    <property type="protein sequence ID" value="NYJ01537.1"/>
    <property type="molecule type" value="Genomic_DNA"/>
</dbReference>
<proteinExistence type="predicted"/>